<organism evidence="2 3">
    <name type="scientific">Planifilum fulgidum</name>
    <dbReference type="NCBI Taxonomy" id="201973"/>
    <lineage>
        <taxon>Bacteria</taxon>
        <taxon>Bacillati</taxon>
        <taxon>Bacillota</taxon>
        <taxon>Bacilli</taxon>
        <taxon>Bacillales</taxon>
        <taxon>Thermoactinomycetaceae</taxon>
        <taxon>Planifilum</taxon>
    </lineage>
</organism>
<dbReference type="STRING" id="201973.SAMN04488025_102112"/>
<dbReference type="AlphaFoldDB" id="A0A1I2KM39"/>
<dbReference type="Pfam" id="PF00857">
    <property type="entry name" value="Isochorismatase"/>
    <property type="match status" value="1"/>
</dbReference>
<feature type="domain" description="Isochorismatase-like" evidence="1">
    <location>
        <begin position="37"/>
        <end position="178"/>
    </location>
</feature>
<evidence type="ECO:0000313" key="2">
    <source>
        <dbReference type="EMBL" id="SFF67389.1"/>
    </source>
</evidence>
<dbReference type="PANTHER" id="PTHR47297:SF2">
    <property type="entry name" value="OS02G0606800 PROTEIN"/>
    <property type="match status" value="1"/>
</dbReference>
<dbReference type="GO" id="GO:0019365">
    <property type="term" value="P:pyridine nucleotide salvage"/>
    <property type="evidence" value="ECO:0007669"/>
    <property type="project" value="InterPro"/>
</dbReference>
<dbReference type="CDD" id="cd00431">
    <property type="entry name" value="cysteine_hydrolases"/>
    <property type="match status" value="1"/>
</dbReference>
<evidence type="ECO:0000259" key="1">
    <source>
        <dbReference type="Pfam" id="PF00857"/>
    </source>
</evidence>
<keyword evidence="3" id="KW-1185">Reference proteome</keyword>
<evidence type="ECO:0000313" key="3">
    <source>
        <dbReference type="Proteomes" id="UP000198661"/>
    </source>
</evidence>
<name>A0A1I2KM39_9BACL</name>
<proteinExistence type="predicted"/>
<dbReference type="InterPro" id="IPR000868">
    <property type="entry name" value="Isochorismatase-like_dom"/>
</dbReference>
<sequence length="244" mass="26909">MEPRDRFFNHVAKQLSALPPETVSSLIDQAGGPGRVVLVFVDILKGFCEKGPLASERVAGMVKPVKALAEALLKRGVPGENLVFLNDAHPEDAVEFSAFPPHCVRGTDEAEVVDELKPLLGRDGVRVFRKNATSGLFGRDEGGERFFEYLEKRFAEGPVTFVVVGDCTDLCIYQNAMGIRLLANEHNARVRVIVPLEHVRTYDVPVEVSEKTGAPAHDGDVMDQLFAYHMLLNGIEVVRTVEDR</sequence>
<dbReference type="EMBL" id="FOOK01000002">
    <property type="protein sequence ID" value="SFF67389.1"/>
    <property type="molecule type" value="Genomic_DNA"/>
</dbReference>
<dbReference type="GO" id="GO:0008936">
    <property type="term" value="F:nicotinamidase activity"/>
    <property type="evidence" value="ECO:0007669"/>
    <property type="project" value="InterPro"/>
</dbReference>
<dbReference type="OrthoDB" id="4305745at2"/>
<protein>
    <submittedName>
        <fullName evidence="2">Nicotinamidase-related amidase</fullName>
    </submittedName>
</protein>
<dbReference type="Proteomes" id="UP000198661">
    <property type="component" value="Unassembled WGS sequence"/>
</dbReference>
<dbReference type="RefSeq" id="WP_092035552.1">
    <property type="nucleotide sequence ID" value="NZ_FOOK01000002.1"/>
</dbReference>
<accession>A0A1I2KM39</accession>
<dbReference type="InterPro" id="IPR036380">
    <property type="entry name" value="Isochorismatase-like_sf"/>
</dbReference>
<gene>
    <name evidence="2" type="ORF">SAMN04488025_102112</name>
</gene>
<dbReference type="InterPro" id="IPR044717">
    <property type="entry name" value="NIC1"/>
</dbReference>
<dbReference type="SUPFAM" id="SSF52499">
    <property type="entry name" value="Isochorismatase-like hydrolases"/>
    <property type="match status" value="1"/>
</dbReference>
<dbReference type="PANTHER" id="PTHR47297">
    <property type="match status" value="1"/>
</dbReference>
<reference evidence="3" key="1">
    <citation type="submission" date="2016-10" db="EMBL/GenBank/DDBJ databases">
        <authorList>
            <person name="Varghese N."/>
            <person name="Submissions S."/>
        </authorList>
    </citation>
    <scope>NUCLEOTIDE SEQUENCE [LARGE SCALE GENOMIC DNA]</scope>
    <source>
        <strain evidence="3">DSM 44945</strain>
    </source>
</reference>
<dbReference type="Gene3D" id="3.40.50.850">
    <property type="entry name" value="Isochorismatase-like"/>
    <property type="match status" value="1"/>
</dbReference>